<dbReference type="CDD" id="cd01310">
    <property type="entry name" value="TatD_DNAse"/>
    <property type="match status" value="1"/>
</dbReference>
<dbReference type="GO" id="GO:0005829">
    <property type="term" value="C:cytosol"/>
    <property type="evidence" value="ECO:0007669"/>
    <property type="project" value="TreeGrafter"/>
</dbReference>
<protein>
    <submittedName>
        <fullName evidence="5">TatD DNase family protein</fullName>
    </submittedName>
</protein>
<dbReference type="InterPro" id="IPR015991">
    <property type="entry name" value="TatD/YcfH-like"/>
</dbReference>
<dbReference type="AlphaFoldDB" id="A0A315ZC84"/>
<name>A0A315ZC84_SEDFL</name>
<dbReference type="SUPFAM" id="SSF51556">
    <property type="entry name" value="Metallo-dependent hydrolases"/>
    <property type="match status" value="1"/>
</dbReference>
<evidence type="ECO:0000256" key="2">
    <source>
        <dbReference type="ARBA" id="ARBA00022723"/>
    </source>
</evidence>
<feature type="binding site" evidence="4">
    <location>
        <position position="153"/>
    </location>
    <ligand>
        <name>a divalent metal cation</name>
        <dbReference type="ChEBI" id="CHEBI:60240"/>
        <label>2</label>
    </ligand>
</feature>
<dbReference type="GO" id="GO:0046872">
    <property type="term" value="F:metal ion binding"/>
    <property type="evidence" value="ECO:0007669"/>
    <property type="project" value="UniProtKB-KW"/>
</dbReference>
<feature type="binding site" evidence="4">
    <location>
        <position position="5"/>
    </location>
    <ligand>
        <name>a divalent metal cation</name>
        <dbReference type="ChEBI" id="CHEBI:60240"/>
        <label>1</label>
    </ligand>
</feature>
<dbReference type="Gene3D" id="3.20.20.140">
    <property type="entry name" value="Metal-dependent hydrolases"/>
    <property type="match status" value="1"/>
</dbReference>
<keyword evidence="2 4" id="KW-0479">Metal-binding</keyword>
<dbReference type="FunFam" id="3.20.20.140:FF:000005">
    <property type="entry name" value="TatD family hydrolase"/>
    <property type="match status" value="1"/>
</dbReference>
<gene>
    <name evidence="5" type="ORF">BC781_102477</name>
</gene>
<dbReference type="PROSITE" id="PS01091">
    <property type="entry name" value="TATD_3"/>
    <property type="match status" value="1"/>
</dbReference>
<dbReference type="OrthoDB" id="9810005at2"/>
<dbReference type="Pfam" id="PF01026">
    <property type="entry name" value="TatD_DNase"/>
    <property type="match status" value="1"/>
</dbReference>
<keyword evidence="6" id="KW-1185">Reference proteome</keyword>
<dbReference type="GO" id="GO:0004536">
    <property type="term" value="F:DNA nuclease activity"/>
    <property type="evidence" value="ECO:0007669"/>
    <property type="project" value="InterPro"/>
</dbReference>
<feature type="binding site" evidence="4">
    <location>
        <position position="92"/>
    </location>
    <ligand>
        <name>a divalent metal cation</name>
        <dbReference type="ChEBI" id="CHEBI:60240"/>
        <label>1</label>
    </ligand>
</feature>
<evidence type="ECO:0000313" key="5">
    <source>
        <dbReference type="EMBL" id="PWJ42930.1"/>
    </source>
</evidence>
<reference evidence="5 6" key="1">
    <citation type="submission" date="2018-03" db="EMBL/GenBank/DDBJ databases">
        <title>Genomic Encyclopedia of Archaeal and Bacterial Type Strains, Phase II (KMG-II): from individual species to whole genera.</title>
        <authorList>
            <person name="Goeker M."/>
        </authorList>
    </citation>
    <scope>NUCLEOTIDE SEQUENCE [LARGE SCALE GENOMIC DNA]</scope>
    <source>
        <strain evidence="5 6">DSM 28229</strain>
    </source>
</reference>
<dbReference type="InterPro" id="IPR018228">
    <property type="entry name" value="DNase_TatD-rel_CS"/>
</dbReference>
<evidence type="ECO:0000256" key="1">
    <source>
        <dbReference type="ARBA" id="ARBA00009275"/>
    </source>
</evidence>
<dbReference type="PANTHER" id="PTHR46124:SF4">
    <property type="entry name" value="HYDROLASE TATD"/>
    <property type="match status" value="1"/>
</dbReference>
<sequence length="255" mass="29359">MIDTHAHIYSSKFEDDREQMLELAFSEGVKKIFMPNIDHESIDGMMELEEKYKGICYSMMGLHPCSVGKDFEKELYIVEDWLSKREFIAVGEMGLDFYWDKTYIEQQKEAFRIQAEWAKKYGIPLVIHSRDAMAETIELLEELKDDKLFGVLHCFAGTAEEAQRLKELDFKIGLGGVITYKNGGMNTVVPEIDLNEIVLETDCPYLPPVPKRGKRNEPSFIKYIADKVSDYKEVSVEEVERITTENALALFSKAQ</sequence>
<proteinExistence type="inferred from homology"/>
<accession>A0A315ZC84</accession>
<dbReference type="InterPro" id="IPR001130">
    <property type="entry name" value="TatD-like"/>
</dbReference>
<dbReference type="GO" id="GO:0016788">
    <property type="term" value="F:hydrolase activity, acting on ester bonds"/>
    <property type="evidence" value="ECO:0007669"/>
    <property type="project" value="InterPro"/>
</dbReference>
<feature type="binding site" evidence="4">
    <location>
        <position position="128"/>
    </location>
    <ligand>
        <name>a divalent metal cation</name>
        <dbReference type="ChEBI" id="CHEBI:60240"/>
        <label>2</label>
    </ligand>
</feature>
<dbReference type="NCBIfam" id="TIGR00010">
    <property type="entry name" value="YchF/TatD family DNA exonuclease"/>
    <property type="match status" value="1"/>
</dbReference>
<evidence type="ECO:0000313" key="6">
    <source>
        <dbReference type="Proteomes" id="UP000245535"/>
    </source>
</evidence>
<dbReference type="PIRSF" id="PIRSF005902">
    <property type="entry name" value="DNase_TatD"/>
    <property type="match status" value="1"/>
</dbReference>
<evidence type="ECO:0000256" key="4">
    <source>
        <dbReference type="PIRSR" id="PIRSR005902-1"/>
    </source>
</evidence>
<feature type="binding site" evidence="4">
    <location>
        <position position="7"/>
    </location>
    <ligand>
        <name>a divalent metal cation</name>
        <dbReference type="ChEBI" id="CHEBI:60240"/>
        <label>1</label>
    </ligand>
</feature>
<dbReference type="EMBL" id="QGDO01000002">
    <property type="protein sequence ID" value="PWJ42930.1"/>
    <property type="molecule type" value="Genomic_DNA"/>
</dbReference>
<organism evidence="5 6">
    <name type="scientific">Sediminitomix flava</name>
    <dbReference type="NCBI Taxonomy" id="379075"/>
    <lineage>
        <taxon>Bacteria</taxon>
        <taxon>Pseudomonadati</taxon>
        <taxon>Bacteroidota</taxon>
        <taxon>Cytophagia</taxon>
        <taxon>Cytophagales</taxon>
        <taxon>Flammeovirgaceae</taxon>
        <taxon>Sediminitomix</taxon>
    </lineage>
</organism>
<dbReference type="Proteomes" id="UP000245535">
    <property type="component" value="Unassembled WGS sequence"/>
</dbReference>
<feature type="binding site" evidence="4">
    <location>
        <position position="202"/>
    </location>
    <ligand>
        <name>a divalent metal cation</name>
        <dbReference type="ChEBI" id="CHEBI:60240"/>
        <label>1</label>
    </ligand>
</feature>
<dbReference type="RefSeq" id="WP_109617049.1">
    <property type="nucleotide sequence ID" value="NZ_QGDO01000002.1"/>
</dbReference>
<keyword evidence="3" id="KW-0378">Hydrolase</keyword>
<comment type="caution">
    <text evidence="5">The sequence shown here is derived from an EMBL/GenBank/DDBJ whole genome shotgun (WGS) entry which is preliminary data.</text>
</comment>
<dbReference type="InterPro" id="IPR032466">
    <property type="entry name" value="Metal_Hydrolase"/>
</dbReference>
<dbReference type="PANTHER" id="PTHR46124">
    <property type="entry name" value="D-AMINOACYL-TRNA DEACYLASE"/>
    <property type="match status" value="1"/>
</dbReference>
<comment type="similarity">
    <text evidence="1">Belongs to the metallo-dependent hydrolases superfamily. TatD-type hydrolase family.</text>
</comment>
<evidence type="ECO:0000256" key="3">
    <source>
        <dbReference type="ARBA" id="ARBA00022801"/>
    </source>
</evidence>